<dbReference type="Pfam" id="PF14435">
    <property type="entry name" value="SUKH-4"/>
    <property type="match status" value="1"/>
</dbReference>
<reference evidence="1 2" key="1">
    <citation type="submission" date="2020-02" db="EMBL/GenBank/DDBJ databases">
        <title>Whole-genome analyses of novel actinobacteria.</title>
        <authorList>
            <person name="Sahin N."/>
            <person name="Tokatli A."/>
        </authorList>
    </citation>
    <scope>NUCLEOTIDE SEQUENCE [LARGE SCALE GENOMIC DNA]</scope>
    <source>
        <strain evidence="1 2">YC419</strain>
    </source>
</reference>
<keyword evidence="2" id="KW-1185">Reference proteome</keyword>
<protein>
    <submittedName>
        <fullName evidence="1">Uncharacterized protein</fullName>
    </submittedName>
</protein>
<comment type="caution">
    <text evidence="1">The sequence shown here is derived from an EMBL/GenBank/DDBJ whole genome shotgun (WGS) entry which is preliminary data.</text>
</comment>
<evidence type="ECO:0000313" key="1">
    <source>
        <dbReference type="EMBL" id="NGO44619.1"/>
    </source>
</evidence>
<sequence>MHGGAMRTIDAGTEAIKLTDADYGGPGCGLEVAAEATARGEMAAYWRMAALVHALTRIADPCAGLLLDLPARLLDEEFGAGALMRFEDVDFPATLTHEPTRHFLRETGLPEDGGMFQLDMDVPLQTLAERYAVERTEEGQGQVQVQESQLPDGADRLIRLGCLGRLDRPGRLVVEDTDLLVDGTTGELHEWFASDAGLRPLSADISTLAFTLWLLHRAEMQRRA</sequence>
<dbReference type="InterPro" id="IPR025851">
    <property type="entry name" value="SUKH-4"/>
</dbReference>
<name>A0ABX0DVV9_9ACTN</name>
<organism evidence="1 2">
    <name type="scientific">Streptomyces ureilyticus</name>
    <dbReference type="NCBI Taxonomy" id="1775131"/>
    <lineage>
        <taxon>Bacteria</taxon>
        <taxon>Bacillati</taxon>
        <taxon>Actinomycetota</taxon>
        <taxon>Actinomycetes</taxon>
        <taxon>Kitasatosporales</taxon>
        <taxon>Streptomycetaceae</taxon>
        <taxon>Streptomyces</taxon>
    </lineage>
</organism>
<proteinExistence type="predicted"/>
<evidence type="ECO:0000313" key="2">
    <source>
        <dbReference type="Proteomes" id="UP001518140"/>
    </source>
</evidence>
<dbReference type="Proteomes" id="UP001518140">
    <property type="component" value="Unassembled WGS sequence"/>
</dbReference>
<gene>
    <name evidence="1" type="ORF">G6048_21470</name>
</gene>
<accession>A0ABX0DVV9</accession>
<dbReference type="EMBL" id="JAAKZX010000066">
    <property type="protein sequence ID" value="NGO44619.1"/>
    <property type="molecule type" value="Genomic_DNA"/>
</dbReference>